<dbReference type="GO" id="GO:0070072">
    <property type="term" value="P:vacuolar proton-transporting V-type ATPase complex assembly"/>
    <property type="evidence" value="ECO:0007669"/>
    <property type="project" value="InterPro"/>
</dbReference>
<evidence type="ECO:0000313" key="7">
    <source>
        <dbReference type="EMBL" id="CAG8546143.1"/>
    </source>
</evidence>
<sequence length="88" mass="9669">MSSKTTITPSKGIETPRGVILKLAIHTLMMIFLPLSTYYYSLNYYFEGENKATFAALAAAGIANLVVFSFIVTAALEDSEGVKRDKKE</sequence>
<keyword evidence="3 6" id="KW-1133">Transmembrane helix</keyword>
<evidence type="ECO:0000256" key="1">
    <source>
        <dbReference type="ARBA" id="ARBA00022692"/>
    </source>
</evidence>
<dbReference type="Proteomes" id="UP000789375">
    <property type="component" value="Unassembled WGS sequence"/>
</dbReference>
<keyword evidence="2" id="KW-0256">Endoplasmic reticulum</keyword>
<keyword evidence="1 6" id="KW-0812">Transmembrane</keyword>
<evidence type="ECO:0000256" key="4">
    <source>
        <dbReference type="ARBA" id="ARBA00023136"/>
    </source>
</evidence>
<evidence type="ECO:0000256" key="5">
    <source>
        <dbReference type="ARBA" id="ARBA00023329"/>
    </source>
</evidence>
<accession>A0A9N9AYE4</accession>
<evidence type="ECO:0000256" key="2">
    <source>
        <dbReference type="ARBA" id="ARBA00022824"/>
    </source>
</evidence>
<evidence type="ECO:0000313" key="8">
    <source>
        <dbReference type="Proteomes" id="UP000789375"/>
    </source>
</evidence>
<protein>
    <submittedName>
        <fullName evidence="7">1668_t:CDS:1</fullName>
    </submittedName>
</protein>
<dbReference type="EMBL" id="CAJVPP010001286">
    <property type="protein sequence ID" value="CAG8546143.1"/>
    <property type="molecule type" value="Genomic_DNA"/>
</dbReference>
<organism evidence="7 8">
    <name type="scientific">Funneliformis mosseae</name>
    <name type="common">Endomycorrhizal fungus</name>
    <name type="synonym">Glomus mosseae</name>
    <dbReference type="NCBI Taxonomy" id="27381"/>
    <lineage>
        <taxon>Eukaryota</taxon>
        <taxon>Fungi</taxon>
        <taxon>Fungi incertae sedis</taxon>
        <taxon>Mucoromycota</taxon>
        <taxon>Glomeromycotina</taxon>
        <taxon>Glomeromycetes</taxon>
        <taxon>Glomerales</taxon>
        <taxon>Glomeraceae</taxon>
        <taxon>Funneliformis</taxon>
    </lineage>
</organism>
<gene>
    <name evidence="7" type="ORF">FMOSSE_LOCUS6226</name>
</gene>
<keyword evidence="4 6" id="KW-0472">Membrane</keyword>
<dbReference type="AlphaFoldDB" id="A0A9N9AYE4"/>
<evidence type="ECO:0000256" key="3">
    <source>
        <dbReference type="ARBA" id="ARBA00022989"/>
    </source>
</evidence>
<keyword evidence="8" id="KW-1185">Reference proteome</keyword>
<proteinExistence type="predicted"/>
<dbReference type="InterPro" id="IPR019013">
    <property type="entry name" value="Vma21"/>
</dbReference>
<dbReference type="GO" id="GO:0031410">
    <property type="term" value="C:cytoplasmic vesicle"/>
    <property type="evidence" value="ECO:0007669"/>
    <property type="project" value="UniProtKB-KW"/>
</dbReference>
<dbReference type="Pfam" id="PF09446">
    <property type="entry name" value="VMA21"/>
    <property type="match status" value="1"/>
</dbReference>
<evidence type="ECO:0000256" key="6">
    <source>
        <dbReference type="SAM" id="Phobius"/>
    </source>
</evidence>
<keyword evidence="5" id="KW-0968">Cytoplasmic vesicle</keyword>
<feature type="transmembrane region" description="Helical" evidence="6">
    <location>
        <begin position="20"/>
        <end position="40"/>
    </location>
</feature>
<name>A0A9N9AYE4_FUNMO</name>
<reference evidence="7" key="1">
    <citation type="submission" date="2021-06" db="EMBL/GenBank/DDBJ databases">
        <authorList>
            <person name="Kallberg Y."/>
            <person name="Tangrot J."/>
            <person name="Rosling A."/>
        </authorList>
    </citation>
    <scope>NUCLEOTIDE SEQUENCE</scope>
    <source>
        <strain evidence="7">87-6 pot B 2015</strain>
    </source>
</reference>
<feature type="transmembrane region" description="Helical" evidence="6">
    <location>
        <begin position="52"/>
        <end position="76"/>
    </location>
</feature>
<comment type="caution">
    <text evidence="7">The sequence shown here is derived from an EMBL/GenBank/DDBJ whole genome shotgun (WGS) entry which is preliminary data.</text>
</comment>